<feature type="domain" description="N-acetyltransferase" evidence="2">
    <location>
        <begin position="18"/>
        <end position="104"/>
    </location>
</feature>
<dbReference type="EMBL" id="CP061169">
    <property type="protein sequence ID" value="QPZ37654.1"/>
    <property type="molecule type" value="Genomic_DNA"/>
</dbReference>
<dbReference type="InterPro" id="IPR016181">
    <property type="entry name" value="Acyl_CoA_acyltransferase"/>
</dbReference>
<evidence type="ECO:0000256" key="1">
    <source>
        <dbReference type="SAM" id="MobiDB-lite"/>
    </source>
</evidence>
<name>A0ABX6YGB4_9MICO</name>
<dbReference type="SUPFAM" id="SSF55729">
    <property type="entry name" value="Acyl-CoA N-acyltransferases (Nat)"/>
    <property type="match status" value="1"/>
</dbReference>
<reference evidence="3 4" key="1">
    <citation type="submission" date="2020-12" db="EMBL/GenBank/DDBJ databases">
        <title>Microbacterium sp. HY060.</title>
        <authorList>
            <person name="Zhou J."/>
        </authorList>
    </citation>
    <scope>NUCLEOTIDE SEQUENCE [LARGE SCALE GENOMIC DNA]</scope>
    <source>
        <strain evidence="3 4">HY60</strain>
    </source>
</reference>
<dbReference type="PANTHER" id="PTHR31435">
    <property type="entry name" value="PROTEIN NATD1"/>
    <property type="match status" value="1"/>
</dbReference>
<evidence type="ECO:0000259" key="2">
    <source>
        <dbReference type="PROSITE" id="PS51729"/>
    </source>
</evidence>
<dbReference type="InterPro" id="IPR031165">
    <property type="entry name" value="GNAT_YJDJ"/>
</dbReference>
<dbReference type="Gene3D" id="3.40.630.30">
    <property type="match status" value="1"/>
</dbReference>
<dbReference type="PROSITE" id="PS51729">
    <property type="entry name" value="GNAT_YJDJ"/>
    <property type="match status" value="1"/>
</dbReference>
<dbReference type="PANTHER" id="PTHR31435:SF10">
    <property type="entry name" value="BSR4717 PROTEIN"/>
    <property type="match status" value="1"/>
</dbReference>
<accession>A0ABX6YGB4</accession>
<dbReference type="InterPro" id="IPR045057">
    <property type="entry name" value="Gcn5-rel_NAT"/>
</dbReference>
<gene>
    <name evidence="3" type="ORF">HCR76_12585</name>
</gene>
<sequence length="113" mass="12668">MAGDAMGDDMADDAPHVTRNDSENRYELWLDDTVVGHADFTGTESGTAFMHTVVDDAYEGRGFGSVLAKAALDDTIERDEIIVPYCPFIQAYLKRHHEYDAHVAWPTPKHEKK</sequence>
<evidence type="ECO:0000313" key="4">
    <source>
        <dbReference type="Proteomes" id="UP000662814"/>
    </source>
</evidence>
<feature type="compositionally biased region" description="Acidic residues" evidence="1">
    <location>
        <begin position="1"/>
        <end position="12"/>
    </location>
</feature>
<dbReference type="Pfam" id="PF14542">
    <property type="entry name" value="Acetyltransf_CG"/>
    <property type="match status" value="1"/>
</dbReference>
<keyword evidence="4" id="KW-1185">Reference proteome</keyword>
<proteinExistence type="predicted"/>
<dbReference type="Proteomes" id="UP000662814">
    <property type="component" value="Chromosome"/>
</dbReference>
<protein>
    <submittedName>
        <fullName evidence="3">N-acetyltransferase</fullName>
    </submittedName>
</protein>
<organism evidence="3 4">
    <name type="scientific">Paramicrobacterium chengjingii</name>
    <dbReference type="NCBI Taxonomy" id="2769067"/>
    <lineage>
        <taxon>Bacteria</taxon>
        <taxon>Bacillati</taxon>
        <taxon>Actinomycetota</taxon>
        <taxon>Actinomycetes</taxon>
        <taxon>Micrococcales</taxon>
        <taxon>Microbacteriaceae</taxon>
        <taxon>Paramicrobacterium</taxon>
    </lineage>
</organism>
<feature type="region of interest" description="Disordered" evidence="1">
    <location>
        <begin position="1"/>
        <end position="21"/>
    </location>
</feature>
<evidence type="ECO:0000313" key="3">
    <source>
        <dbReference type="EMBL" id="QPZ37654.1"/>
    </source>
</evidence>